<proteinExistence type="predicted"/>
<dbReference type="EMBL" id="BARW01020028">
    <property type="protein sequence ID" value="GAJ01588.1"/>
    <property type="molecule type" value="Genomic_DNA"/>
</dbReference>
<reference evidence="1" key="1">
    <citation type="journal article" date="2014" name="Front. Microbiol.">
        <title>High frequency of phylogenetically diverse reductive dehalogenase-homologous genes in deep subseafloor sedimentary metagenomes.</title>
        <authorList>
            <person name="Kawai M."/>
            <person name="Futagami T."/>
            <person name="Toyoda A."/>
            <person name="Takaki Y."/>
            <person name="Nishi S."/>
            <person name="Hori S."/>
            <person name="Arai W."/>
            <person name="Tsubouchi T."/>
            <person name="Morono Y."/>
            <person name="Uchiyama I."/>
            <person name="Ito T."/>
            <person name="Fujiyama A."/>
            <person name="Inagaki F."/>
            <person name="Takami H."/>
        </authorList>
    </citation>
    <scope>NUCLEOTIDE SEQUENCE</scope>
    <source>
        <strain evidence="1">Expedition CK06-06</strain>
    </source>
</reference>
<protein>
    <submittedName>
        <fullName evidence="1">Uncharacterized protein</fullName>
    </submittedName>
</protein>
<dbReference type="AlphaFoldDB" id="X1T8B7"/>
<feature type="non-terminal residue" evidence="1">
    <location>
        <position position="38"/>
    </location>
</feature>
<evidence type="ECO:0000313" key="1">
    <source>
        <dbReference type="EMBL" id="GAJ01588.1"/>
    </source>
</evidence>
<organism evidence="1">
    <name type="scientific">marine sediment metagenome</name>
    <dbReference type="NCBI Taxonomy" id="412755"/>
    <lineage>
        <taxon>unclassified sequences</taxon>
        <taxon>metagenomes</taxon>
        <taxon>ecological metagenomes</taxon>
    </lineage>
</organism>
<comment type="caution">
    <text evidence="1">The sequence shown here is derived from an EMBL/GenBank/DDBJ whole genome shotgun (WGS) entry which is preliminary data.</text>
</comment>
<accession>X1T8B7</accession>
<gene>
    <name evidence="1" type="ORF">S12H4_33911</name>
</gene>
<name>X1T8B7_9ZZZZ</name>
<sequence>MPTPEIKKIMDYLKKEKDKKLAVTLKDLERGGKLKEIN</sequence>